<evidence type="ECO:0000313" key="2">
    <source>
        <dbReference type="EMBL" id="DBA31322.1"/>
    </source>
</evidence>
<comment type="caution">
    <text evidence="2">The sequence shown here is derived from an EMBL/GenBank/DDBJ whole genome shotgun (WGS) entry which is preliminary data.</text>
</comment>
<dbReference type="AlphaFoldDB" id="A0AAV3B303"/>
<keyword evidence="3" id="KW-1185">Reference proteome</keyword>
<evidence type="ECO:0000256" key="1">
    <source>
        <dbReference type="SAM" id="SignalP"/>
    </source>
</evidence>
<name>A0AAV3B303_PYXAD</name>
<dbReference type="EMBL" id="DYDO01000002">
    <property type="protein sequence ID" value="DBA31322.1"/>
    <property type="molecule type" value="Genomic_DNA"/>
</dbReference>
<evidence type="ECO:0008006" key="4">
    <source>
        <dbReference type="Google" id="ProtNLM"/>
    </source>
</evidence>
<dbReference type="Proteomes" id="UP001181693">
    <property type="component" value="Unassembled WGS sequence"/>
</dbReference>
<feature type="chain" id="PRO_5043943327" description="Secreted protein" evidence="1">
    <location>
        <begin position="22"/>
        <end position="105"/>
    </location>
</feature>
<evidence type="ECO:0000313" key="3">
    <source>
        <dbReference type="Proteomes" id="UP001181693"/>
    </source>
</evidence>
<gene>
    <name evidence="2" type="ORF">GDO54_007191</name>
</gene>
<reference evidence="2" key="1">
    <citation type="thesis" date="2020" institute="ProQuest LLC" country="789 East Eisenhower Parkway, Ann Arbor, MI, USA">
        <title>Comparative Genomics and Chromosome Evolution.</title>
        <authorList>
            <person name="Mudd A.B."/>
        </authorList>
    </citation>
    <scope>NUCLEOTIDE SEQUENCE</scope>
    <source>
        <strain evidence="2">1538</strain>
        <tissue evidence="2">Blood</tissue>
    </source>
</reference>
<keyword evidence="1" id="KW-0732">Signal</keyword>
<protein>
    <recommendedName>
        <fullName evidence="4">Secreted protein</fullName>
    </recommendedName>
</protein>
<proteinExistence type="predicted"/>
<sequence length="105" mass="11742">MHMTTFIVLFRSLNCCSNILCVQVRSSPSLHTFSYLLFAKYIKVCTLARDLLHCMLNELAPSVSGIKPRSFSEKIVPGKKTPQAGASLFNTFLSLHKYEVFGPIS</sequence>
<organism evidence="2 3">
    <name type="scientific">Pyxicephalus adspersus</name>
    <name type="common">African bullfrog</name>
    <dbReference type="NCBI Taxonomy" id="30357"/>
    <lineage>
        <taxon>Eukaryota</taxon>
        <taxon>Metazoa</taxon>
        <taxon>Chordata</taxon>
        <taxon>Craniata</taxon>
        <taxon>Vertebrata</taxon>
        <taxon>Euteleostomi</taxon>
        <taxon>Amphibia</taxon>
        <taxon>Batrachia</taxon>
        <taxon>Anura</taxon>
        <taxon>Neobatrachia</taxon>
        <taxon>Ranoidea</taxon>
        <taxon>Pyxicephalidae</taxon>
        <taxon>Pyxicephalinae</taxon>
        <taxon>Pyxicephalus</taxon>
    </lineage>
</organism>
<accession>A0AAV3B303</accession>
<feature type="signal peptide" evidence="1">
    <location>
        <begin position="1"/>
        <end position="21"/>
    </location>
</feature>